<dbReference type="OrthoDB" id="2615411at2"/>
<proteinExistence type="predicted"/>
<reference evidence="2" key="1">
    <citation type="submission" date="2018-06" db="EMBL/GenBank/DDBJ databases">
        <title>Paenibacillus xerothermodurans sp. nov. an extremely dry heat resistant spore forming bacterium isolated from the soil of Cape Canaveral, Florida.</title>
        <authorList>
            <person name="Seuylemezian A."/>
            <person name="Kaur N."/>
            <person name="Patil P."/>
            <person name="Patil P."/>
            <person name="Mayilraj S."/>
            <person name="Vaishampayan P."/>
        </authorList>
    </citation>
    <scope>NUCLEOTIDE SEQUENCE [LARGE SCALE GENOMIC DNA]</scope>
    <source>
        <strain evidence="2">ATCC 27380</strain>
    </source>
</reference>
<organism evidence="2 3">
    <name type="scientific">Paenibacillus xerothermodurans</name>
    <dbReference type="NCBI Taxonomy" id="1977292"/>
    <lineage>
        <taxon>Bacteria</taxon>
        <taxon>Bacillati</taxon>
        <taxon>Bacillota</taxon>
        <taxon>Bacilli</taxon>
        <taxon>Bacillales</taxon>
        <taxon>Paenibacillaceae</taxon>
        <taxon>Paenibacillus</taxon>
    </lineage>
</organism>
<comment type="caution">
    <text evidence="2">The sequence shown here is derived from an EMBL/GenBank/DDBJ whole genome shotgun (WGS) entry which is preliminary data.</text>
</comment>
<feature type="transmembrane region" description="Helical" evidence="1">
    <location>
        <begin position="67"/>
        <end position="88"/>
    </location>
</feature>
<keyword evidence="1" id="KW-1133">Transmembrane helix</keyword>
<keyword evidence="1" id="KW-0812">Transmembrane</keyword>
<evidence type="ECO:0000256" key="1">
    <source>
        <dbReference type="SAM" id="Phobius"/>
    </source>
</evidence>
<dbReference type="RefSeq" id="WP_089199881.1">
    <property type="nucleotide sequence ID" value="NZ_NHRJ02000004.1"/>
</dbReference>
<keyword evidence="3" id="KW-1185">Reference proteome</keyword>
<gene>
    <name evidence="2" type="ORF">CBW46_010090</name>
</gene>
<dbReference type="EMBL" id="NHRJ02000004">
    <property type="protein sequence ID" value="PZE21024.1"/>
    <property type="molecule type" value="Genomic_DNA"/>
</dbReference>
<dbReference type="AlphaFoldDB" id="A0A2W1NAU0"/>
<sequence>MSYDFYYWFIMSSAFVVTNVIGVAIMYKTRRFLLSFLVSLFVNTAIFVAAGVWWAGLFEGFSRMFGLFGYGIAYVNIEVLLVFALFIMKKKQVPRPSNNL</sequence>
<protein>
    <submittedName>
        <fullName evidence="2">Uncharacterized protein</fullName>
    </submittedName>
</protein>
<keyword evidence="1" id="KW-0472">Membrane</keyword>
<evidence type="ECO:0000313" key="3">
    <source>
        <dbReference type="Proteomes" id="UP000214746"/>
    </source>
</evidence>
<feature type="transmembrane region" description="Helical" evidence="1">
    <location>
        <begin position="32"/>
        <end position="55"/>
    </location>
</feature>
<evidence type="ECO:0000313" key="2">
    <source>
        <dbReference type="EMBL" id="PZE21024.1"/>
    </source>
</evidence>
<dbReference type="Proteomes" id="UP000214746">
    <property type="component" value="Unassembled WGS sequence"/>
</dbReference>
<accession>A0A2W1NAU0</accession>
<feature type="transmembrane region" description="Helical" evidence="1">
    <location>
        <begin position="6"/>
        <end position="25"/>
    </location>
</feature>
<name>A0A2W1NAU0_PAEXE</name>